<reference evidence="1 2" key="1">
    <citation type="journal article" date="2015" name="Genome Biol. Evol.">
        <title>Phylogenomic analyses indicate that early fungi evolved digesting cell walls of algal ancestors of land plants.</title>
        <authorList>
            <person name="Chang Y."/>
            <person name="Wang S."/>
            <person name="Sekimoto S."/>
            <person name="Aerts A.L."/>
            <person name="Choi C."/>
            <person name="Clum A."/>
            <person name="LaButti K.M."/>
            <person name="Lindquist E.A."/>
            <person name="Yee Ngan C."/>
            <person name="Ohm R.A."/>
            <person name="Salamov A.A."/>
            <person name="Grigoriev I.V."/>
            <person name="Spatafora J.W."/>
            <person name="Berbee M.L."/>
        </authorList>
    </citation>
    <scope>NUCLEOTIDE SEQUENCE [LARGE SCALE GENOMIC DNA]</scope>
    <source>
        <strain evidence="1 2">NRRL 28638</strain>
    </source>
</reference>
<protein>
    <recommendedName>
        <fullName evidence="3">Galactose oxidase</fullName>
    </recommendedName>
</protein>
<accession>A0A137NZ49</accession>
<name>A0A137NZ49_CONC2</name>
<dbReference type="Gene3D" id="2.120.10.80">
    <property type="entry name" value="Kelch-type beta propeller"/>
    <property type="match status" value="1"/>
</dbReference>
<proteinExistence type="predicted"/>
<dbReference type="EMBL" id="KQ964602">
    <property type="protein sequence ID" value="KXN67978.1"/>
    <property type="molecule type" value="Genomic_DNA"/>
</dbReference>
<gene>
    <name evidence="1" type="ORF">CONCODRAFT_9875</name>
</gene>
<evidence type="ECO:0000313" key="1">
    <source>
        <dbReference type="EMBL" id="KXN67978.1"/>
    </source>
</evidence>
<dbReference type="InterPro" id="IPR015915">
    <property type="entry name" value="Kelch-typ_b-propeller"/>
</dbReference>
<feature type="non-terminal residue" evidence="1">
    <location>
        <position position="243"/>
    </location>
</feature>
<dbReference type="OrthoDB" id="1932706at2759"/>
<sequence length="243" mass="27124">MDLRQLNFTKRIFKSDVVIYDNYLLGHSTGKYPNEESYWIVELTGDKFIANPSNDIIDFSIIPGDAEVTFIPFEYPNPGNKILLAYGVSARTTHVSSFTNPLKNSNNLLRQNINNNGPGQRLGITLLKSNSNLWAFGGYPVKGGTESAVSGYFFLFNGTSNKWVDKTDLAIKANIPNLVYHTMTNISDEYLIVIGGGTYTNQSILVDKPFNKAYIFDLSKETWSTISLVNCPRDTKIGHTTTI</sequence>
<keyword evidence="2" id="KW-1185">Reference proteome</keyword>
<dbReference type="Proteomes" id="UP000070444">
    <property type="component" value="Unassembled WGS sequence"/>
</dbReference>
<dbReference type="SUPFAM" id="SSF50965">
    <property type="entry name" value="Galactose oxidase, central domain"/>
    <property type="match status" value="1"/>
</dbReference>
<dbReference type="InterPro" id="IPR011043">
    <property type="entry name" value="Gal_Oxase/kelch_b-propeller"/>
</dbReference>
<dbReference type="AlphaFoldDB" id="A0A137NZ49"/>
<evidence type="ECO:0000313" key="2">
    <source>
        <dbReference type="Proteomes" id="UP000070444"/>
    </source>
</evidence>
<evidence type="ECO:0008006" key="3">
    <source>
        <dbReference type="Google" id="ProtNLM"/>
    </source>
</evidence>
<organism evidence="1 2">
    <name type="scientific">Conidiobolus coronatus (strain ATCC 28846 / CBS 209.66 / NRRL 28638)</name>
    <name type="common">Delacroixia coronata</name>
    <dbReference type="NCBI Taxonomy" id="796925"/>
    <lineage>
        <taxon>Eukaryota</taxon>
        <taxon>Fungi</taxon>
        <taxon>Fungi incertae sedis</taxon>
        <taxon>Zoopagomycota</taxon>
        <taxon>Entomophthoromycotina</taxon>
        <taxon>Entomophthoromycetes</taxon>
        <taxon>Entomophthorales</taxon>
        <taxon>Ancylistaceae</taxon>
        <taxon>Conidiobolus</taxon>
    </lineage>
</organism>